<dbReference type="InterPro" id="IPR029063">
    <property type="entry name" value="SAM-dependent_MTases_sf"/>
</dbReference>
<protein>
    <recommendedName>
        <fullName evidence="4">S-adenosyl methyltransferase</fullName>
    </recommendedName>
</protein>
<dbReference type="Pfam" id="PF04672">
    <property type="entry name" value="Methyltransf_19"/>
    <property type="match status" value="1"/>
</dbReference>
<evidence type="ECO:0008006" key="4">
    <source>
        <dbReference type="Google" id="ProtNLM"/>
    </source>
</evidence>
<accession>A0A9P2TAL7</accession>
<organism evidence="2 3">
    <name type="scientific">Thermobifida fusca TM51</name>
    <dbReference type="NCBI Taxonomy" id="1169414"/>
    <lineage>
        <taxon>Bacteria</taxon>
        <taxon>Bacillati</taxon>
        <taxon>Actinomycetota</taxon>
        <taxon>Actinomycetes</taxon>
        <taxon>Streptosporangiales</taxon>
        <taxon>Nocardiopsidaceae</taxon>
        <taxon>Thermobifida</taxon>
    </lineage>
</organism>
<name>A0A9P2TAL7_THEFU</name>
<reference evidence="2 3" key="1">
    <citation type="journal article" date="2013" name="Genome Announc.">
        <title>Draft Genome Sequence of the Lignocellulose Decomposer Thermobifida fusca Strain TM51.</title>
        <authorList>
            <person name="Toth A."/>
            <person name="Barna T."/>
            <person name="Nagy I."/>
            <person name="Horvath B."/>
            <person name="Nagy I."/>
            <person name="Tancsics A."/>
            <person name="Kriszt B."/>
            <person name="Baka E."/>
            <person name="Fekete C."/>
            <person name="Kukolya J."/>
        </authorList>
    </citation>
    <scope>NUCLEOTIDE SEQUENCE [LARGE SCALE GENOMIC DNA]</scope>
    <source>
        <strain evidence="2 3">TM51</strain>
    </source>
</reference>
<dbReference type="Proteomes" id="UP000014184">
    <property type="component" value="Unassembled WGS sequence"/>
</dbReference>
<dbReference type="SUPFAM" id="SSF53335">
    <property type="entry name" value="S-adenosyl-L-methionine-dependent methyltransferases"/>
    <property type="match status" value="1"/>
</dbReference>
<dbReference type="EMBL" id="AOSG01000026">
    <property type="protein sequence ID" value="EOR71801.1"/>
    <property type="molecule type" value="Genomic_DNA"/>
</dbReference>
<sequence>MIEQRQALPFDDEPRSLGGHAPRVIPLDDHRTGSRPPADAQKRAQNLRLAEAERRFLTRCLSYLIVDVGIRQYVDFGSRVPHTTGVHALVTEQCPDARVVQVGIGTAVPLHPRASALQPAMLWLEQVRPDDVAAHLSLRGRIDLGEPVAVLIDVDLLPGGDVRDLVPALHRVLAPGSHLVLRQRPANPADPYARALAAALFDPFCLVEPGVADLAWWPYPDEEVVAEGTGILAGLARRC</sequence>
<evidence type="ECO:0000313" key="2">
    <source>
        <dbReference type="EMBL" id="EOR71801.1"/>
    </source>
</evidence>
<keyword evidence="3" id="KW-1185">Reference proteome</keyword>
<evidence type="ECO:0000313" key="3">
    <source>
        <dbReference type="Proteomes" id="UP000014184"/>
    </source>
</evidence>
<comment type="caution">
    <text evidence="2">The sequence shown here is derived from an EMBL/GenBank/DDBJ whole genome shotgun (WGS) entry which is preliminary data.</text>
</comment>
<dbReference type="InterPro" id="IPR006764">
    <property type="entry name" value="SAM_dep_MeTrfase_SAV2177_type"/>
</dbReference>
<evidence type="ECO:0000256" key="1">
    <source>
        <dbReference type="SAM" id="MobiDB-lite"/>
    </source>
</evidence>
<proteinExistence type="predicted"/>
<feature type="region of interest" description="Disordered" evidence="1">
    <location>
        <begin position="1"/>
        <end position="44"/>
    </location>
</feature>
<dbReference type="AlphaFoldDB" id="A0A9P2TAL7"/>
<dbReference type="Gene3D" id="3.40.50.150">
    <property type="entry name" value="Vaccinia Virus protein VP39"/>
    <property type="match status" value="1"/>
</dbReference>
<gene>
    <name evidence="2" type="ORF">TM51_05772</name>
</gene>
<dbReference type="RefSeq" id="WP_011291518.1">
    <property type="nucleotide sequence ID" value="NZ_AOSG01000026.1"/>
</dbReference>